<dbReference type="Proteomes" id="UP000614609">
    <property type="component" value="Unassembled WGS sequence"/>
</dbReference>
<comment type="caution">
    <text evidence="1">The sequence shown here is derived from an EMBL/GenBank/DDBJ whole genome shotgun (WGS) entry which is preliminary data.</text>
</comment>
<name>A0A830G5T3_9EURY</name>
<protein>
    <submittedName>
        <fullName evidence="1">Uncharacterized protein</fullName>
    </submittedName>
</protein>
<gene>
    <name evidence="1" type="ORF">GCM10009017_28590</name>
</gene>
<keyword evidence="2" id="KW-1185">Reference proteome</keyword>
<reference evidence="1" key="1">
    <citation type="journal article" date="2014" name="Int. J. Syst. Evol. Microbiol.">
        <title>Complete genome sequence of Corynebacterium casei LMG S-19264T (=DSM 44701T), isolated from a smear-ripened cheese.</title>
        <authorList>
            <consortium name="US DOE Joint Genome Institute (JGI-PGF)"/>
            <person name="Walter F."/>
            <person name="Albersmeier A."/>
            <person name="Kalinowski J."/>
            <person name="Ruckert C."/>
        </authorList>
    </citation>
    <scope>NUCLEOTIDE SEQUENCE</scope>
    <source>
        <strain evidence="1">JCM 16108</strain>
    </source>
</reference>
<proteinExistence type="predicted"/>
<reference evidence="1" key="2">
    <citation type="submission" date="2020-09" db="EMBL/GenBank/DDBJ databases">
        <authorList>
            <person name="Sun Q."/>
            <person name="Ohkuma M."/>
        </authorList>
    </citation>
    <scope>NUCLEOTIDE SEQUENCE</scope>
    <source>
        <strain evidence="1">JCM 16108</strain>
    </source>
</reference>
<organism evidence="1 2">
    <name type="scientific">Halarchaeum rubridurum</name>
    <dbReference type="NCBI Taxonomy" id="489911"/>
    <lineage>
        <taxon>Archaea</taxon>
        <taxon>Methanobacteriati</taxon>
        <taxon>Methanobacteriota</taxon>
        <taxon>Stenosarchaea group</taxon>
        <taxon>Halobacteria</taxon>
        <taxon>Halobacteriales</taxon>
        <taxon>Halobacteriaceae</taxon>
    </lineage>
</organism>
<accession>A0A830G5T3</accession>
<dbReference type="EMBL" id="BMOO01000022">
    <property type="protein sequence ID" value="GGM77167.1"/>
    <property type="molecule type" value="Genomic_DNA"/>
</dbReference>
<evidence type="ECO:0000313" key="1">
    <source>
        <dbReference type="EMBL" id="GGM77167.1"/>
    </source>
</evidence>
<sequence>MDARNPVCGVSLCTVRETTQSEVKVPKYELSAIEGGLEP</sequence>
<evidence type="ECO:0000313" key="2">
    <source>
        <dbReference type="Proteomes" id="UP000614609"/>
    </source>
</evidence>
<dbReference type="AlphaFoldDB" id="A0A830G5T3"/>